<dbReference type="OrthoDB" id="9779786at2"/>
<evidence type="ECO:0000256" key="4">
    <source>
        <dbReference type="ARBA" id="ARBA00022989"/>
    </source>
</evidence>
<dbReference type="PANTHER" id="PTHR33545">
    <property type="entry name" value="UPF0750 MEMBRANE PROTEIN YITT-RELATED"/>
    <property type="match status" value="1"/>
</dbReference>
<keyword evidence="4 6" id="KW-1133">Transmembrane helix</keyword>
<dbReference type="Pfam" id="PF10035">
    <property type="entry name" value="DUF2179"/>
    <property type="match status" value="1"/>
</dbReference>
<dbReference type="CDD" id="cd16380">
    <property type="entry name" value="YitT_C"/>
    <property type="match status" value="1"/>
</dbReference>
<name>U2TBL8_9ACTN</name>
<dbReference type="PIRSF" id="PIRSF006483">
    <property type="entry name" value="Membrane_protein_YitT"/>
    <property type="match status" value="1"/>
</dbReference>
<proteinExistence type="predicted"/>
<dbReference type="InterPro" id="IPR003740">
    <property type="entry name" value="YitT"/>
</dbReference>
<dbReference type="eggNOG" id="COG1284">
    <property type="taxonomic scope" value="Bacteria"/>
</dbReference>
<keyword evidence="5 6" id="KW-0472">Membrane</keyword>
<feature type="transmembrane region" description="Helical" evidence="6">
    <location>
        <begin position="53"/>
        <end position="78"/>
    </location>
</feature>
<dbReference type="InterPro" id="IPR051461">
    <property type="entry name" value="UPF0750_membrane"/>
</dbReference>
<dbReference type="InterPro" id="IPR015867">
    <property type="entry name" value="N-reg_PII/ATP_PRibTrfase_C"/>
</dbReference>
<evidence type="ECO:0000313" key="9">
    <source>
        <dbReference type="Proteomes" id="UP000016638"/>
    </source>
</evidence>
<feature type="transmembrane region" description="Helical" evidence="6">
    <location>
        <begin position="115"/>
        <end position="135"/>
    </location>
</feature>
<keyword evidence="9" id="KW-1185">Reference proteome</keyword>
<dbReference type="GO" id="GO:0005886">
    <property type="term" value="C:plasma membrane"/>
    <property type="evidence" value="ECO:0007669"/>
    <property type="project" value="UniProtKB-SubCell"/>
</dbReference>
<feature type="transmembrane region" description="Helical" evidence="6">
    <location>
        <begin position="156"/>
        <end position="176"/>
    </location>
</feature>
<protein>
    <submittedName>
        <fullName evidence="8">PF10035 family protein</fullName>
    </submittedName>
</protein>
<dbReference type="STRING" id="1125712.HMPREF1316_1910"/>
<evidence type="ECO:0000256" key="5">
    <source>
        <dbReference type="ARBA" id="ARBA00023136"/>
    </source>
</evidence>
<dbReference type="Gene3D" id="3.30.70.120">
    <property type="match status" value="1"/>
</dbReference>
<keyword evidence="2" id="KW-1003">Cell membrane</keyword>
<evidence type="ECO:0000313" key="8">
    <source>
        <dbReference type="EMBL" id="ERL10434.1"/>
    </source>
</evidence>
<dbReference type="RefSeq" id="WP_021725166.1">
    <property type="nucleotide sequence ID" value="NZ_AWEZ01000010.1"/>
</dbReference>
<dbReference type="PATRIC" id="fig|1125712.3.peg.291"/>
<organism evidence="8 9">
    <name type="scientific">Olsenella profusa F0195</name>
    <dbReference type="NCBI Taxonomy" id="1125712"/>
    <lineage>
        <taxon>Bacteria</taxon>
        <taxon>Bacillati</taxon>
        <taxon>Actinomycetota</taxon>
        <taxon>Coriobacteriia</taxon>
        <taxon>Coriobacteriales</taxon>
        <taxon>Atopobiaceae</taxon>
        <taxon>Olsenella</taxon>
    </lineage>
</organism>
<evidence type="ECO:0000259" key="7">
    <source>
        <dbReference type="Pfam" id="PF10035"/>
    </source>
</evidence>
<keyword evidence="3 6" id="KW-0812">Transmembrane</keyword>
<dbReference type="PANTHER" id="PTHR33545:SF5">
    <property type="entry name" value="UPF0750 MEMBRANE PROTEIN YITT"/>
    <property type="match status" value="1"/>
</dbReference>
<sequence length="291" mass="30207">MPRVGARSLARRVFLILAGSFVFALGVDMFEIPNGLAAGGLTGLATITSAAAAQVGITLPVGIQTIAMNAVLLLYVYVSTRDVSYVAQSVLGILASGFLTDALAPVVPLPTQGQLLISAIWGGVIVGVGLGIVFLSGGNTGGTDIVCQLVARRTGISLGALTMIVDGAIMLVSIPVFSLTNALYAGVALFVAGRVVDTVVEGPLTARMCHIISERHAEIAKAILYKLDRGCTELQARGVWSGSRRPVLMVVLGRSETARLKELVADIDPDAIVVVSEVHEAFGEGFHGLDT</sequence>
<evidence type="ECO:0000256" key="2">
    <source>
        <dbReference type="ARBA" id="ARBA00022475"/>
    </source>
</evidence>
<feature type="domain" description="DUF2179" evidence="7">
    <location>
        <begin position="229"/>
        <end position="283"/>
    </location>
</feature>
<evidence type="ECO:0000256" key="6">
    <source>
        <dbReference type="SAM" id="Phobius"/>
    </source>
</evidence>
<dbReference type="EMBL" id="AWEZ01000010">
    <property type="protein sequence ID" value="ERL10434.1"/>
    <property type="molecule type" value="Genomic_DNA"/>
</dbReference>
<dbReference type="Pfam" id="PF02588">
    <property type="entry name" value="YitT_membrane"/>
    <property type="match status" value="1"/>
</dbReference>
<accession>U2TBL8</accession>
<reference evidence="8 9" key="1">
    <citation type="submission" date="2013-08" db="EMBL/GenBank/DDBJ databases">
        <authorList>
            <person name="Durkin A.S."/>
            <person name="Haft D.R."/>
            <person name="McCorrison J."/>
            <person name="Torralba M."/>
            <person name="Gillis M."/>
            <person name="Haft D.H."/>
            <person name="Methe B."/>
            <person name="Sutton G."/>
            <person name="Nelson K.E."/>
        </authorList>
    </citation>
    <scope>NUCLEOTIDE SEQUENCE [LARGE SCALE GENOMIC DNA]</scope>
    <source>
        <strain evidence="8 9">F0195</strain>
    </source>
</reference>
<dbReference type="InterPro" id="IPR019264">
    <property type="entry name" value="DUF2179"/>
</dbReference>
<comment type="caution">
    <text evidence="8">The sequence shown here is derived from an EMBL/GenBank/DDBJ whole genome shotgun (WGS) entry which is preliminary data.</text>
</comment>
<evidence type="ECO:0000256" key="1">
    <source>
        <dbReference type="ARBA" id="ARBA00004651"/>
    </source>
</evidence>
<evidence type="ECO:0000256" key="3">
    <source>
        <dbReference type="ARBA" id="ARBA00022692"/>
    </source>
</evidence>
<dbReference type="Proteomes" id="UP000016638">
    <property type="component" value="Unassembled WGS sequence"/>
</dbReference>
<feature type="transmembrane region" description="Helical" evidence="6">
    <location>
        <begin position="90"/>
        <end position="109"/>
    </location>
</feature>
<gene>
    <name evidence="8" type="ORF">HMPREF1316_1910</name>
</gene>
<comment type="subcellular location">
    <subcellularLocation>
        <location evidence="1">Cell membrane</location>
        <topology evidence="1">Multi-pass membrane protein</topology>
    </subcellularLocation>
</comment>
<dbReference type="AlphaFoldDB" id="U2TBL8"/>